<dbReference type="AlphaFoldDB" id="A0A3S3PBT1"/>
<keyword evidence="10" id="KW-1185">Reference proteome</keyword>
<dbReference type="STRING" id="1965070.A0A3S3PBT1"/>
<dbReference type="PANTHER" id="PTHR24173">
    <property type="entry name" value="ANKYRIN REPEAT CONTAINING"/>
    <property type="match status" value="1"/>
</dbReference>
<dbReference type="Proteomes" id="UP000285301">
    <property type="component" value="Unassembled WGS sequence"/>
</dbReference>
<feature type="repeat" description="ANK" evidence="8">
    <location>
        <begin position="208"/>
        <end position="240"/>
    </location>
</feature>
<keyword evidence="5" id="KW-0800">Toxin</keyword>
<proteinExistence type="predicted"/>
<evidence type="ECO:0000313" key="9">
    <source>
        <dbReference type="EMBL" id="RWS16364.1"/>
    </source>
</evidence>
<evidence type="ECO:0000256" key="4">
    <source>
        <dbReference type="ARBA" id="ARBA00022737"/>
    </source>
</evidence>
<dbReference type="SMART" id="SM00248">
    <property type="entry name" value="ANK"/>
    <property type="match status" value="4"/>
</dbReference>
<dbReference type="OrthoDB" id="8300347at2759"/>
<evidence type="ECO:0000256" key="2">
    <source>
        <dbReference type="ARBA" id="ARBA00022483"/>
    </source>
</evidence>
<reference evidence="9 10" key="1">
    <citation type="journal article" date="2018" name="Gigascience">
        <title>Genomes of trombidid mites reveal novel predicted allergens and laterally-transferred genes associated with secondary metabolism.</title>
        <authorList>
            <person name="Dong X."/>
            <person name="Chaisiri K."/>
            <person name="Xia D."/>
            <person name="Armstrong S.D."/>
            <person name="Fang Y."/>
            <person name="Donnelly M.J."/>
            <person name="Kadowaki T."/>
            <person name="McGarry J.W."/>
            <person name="Darby A.C."/>
            <person name="Makepeace B.L."/>
        </authorList>
    </citation>
    <scope>NUCLEOTIDE SEQUENCE [LARGE SCALE GENOMIC DNA]</scope>
    <source>
        <strain evidence="9">UoL-WK</strain>
    </source>
</reference>
<dbReference type="PROSITE" id="PS50297">
    <property type="entry name" value="ANK_REP_REGION"/>
    <property type="match status" value="1"/>
</dbReference>
<dbReference type="GO" id="GO:0044218">
    <property type="term" value="C:other organism cell membrane"/>
    <property type="evidence" value="ECO:0007669"/>
    <property type="project" value="UniProtKB-KW"/>
</dbReference>
<sequence>MTFTLTCWQQSLDLVMNKLSSIMVNSDEYCMVPTEEIRKKTNILNELWSDEPPTISFFRRNKYKKLSMLKEKSNETNDVQKLEDFHDLCKKRDEYKMLHFLKQRTPAEQEVNYKDTNGLTGFSYLCQNGDLAMLRKIAHIKHIDVNVQDNEGNTPLILASQAGTIIIEENFLLKLNKTNAQSLGHSQTVAFLIDHFRNALDIDKRNNFGFTALIKASLLGRVKCVKILLAAGANIVLRDPNKGYNALEWAQYCGRTECVNAIKYQVKHCDDPIYKHFKKYAKSIDDVQSWLKDSLTLNSISYNSKTKQPFGTILRAISSSTALCAAFTVTPAIENTTDESENVQSSVSSQSTIPQIEVTKLESNNEIEECVQ</sequence>
<dbReference type="SUPFAM" id="SSF48403">
    <property type="entry name" value="Ankyrin repeat"/>
    <property type="match status" value="1"/>
</dbReference>
<organism evidence="9 10">
    <name type="scientific">Dinothrombium tinctorium</name>
    <dbReference type="NCBI Taxonomy" id="1965070"/>
    <lineage>
        <taxon>Eukaryota</taxon>
        <taxon>Metazoa</taxon>
        <taxon>Ecdysozoa</taxon>
        <taxon>Arthropoda</taxon>
        <taxon>Chelicerata</taxon>
        <taxon>Arachnida</taxon>
        <taxon>Acari</taxon>
        <taxon>Acariformes</taxon>
        <taxon>Trombidiformes</taxon>
        <taxon>Prostigmata</taxon>
        <taxon>Anystina</taxon>
        <taxon>Parasitengona</taxon>
        <taxon>Trombidioidea</taxon>
        <taxon>Trombidiidae</taxon>
        <taxon>Dinothrombium</taxon>
    </lineage>
</organism>
<evidence type="ECO:0000256" key="1">
    <source>
        <dbReference type="ARBA" id="ARBA00004175"/>
    </source>
</evidence>
<dbReference type="GO" id="GO:0006887">
    <property type="term" value="P:exocytosis"/>
    <property type="evidence" value="ECO:0007669"/>
    <property type="project" value="UniProtKB-KW"/>
</dbReference>
<dbReference type="PANTHER" id="PTHR24173:SF40">
    <property type="entry name" value="AGAP006757-PA"/>
    <property type="match status" value="1"/>
</dbReference>
<dbReference type="EMBL" id="NCKU01000240">
    <property type="protein sequence ID" value="RWS16364.1"/>
    <property type="molecule type" value="Genomic_DNA"/>
</dbReference>
<keyword evidence="5" id="KW-0638">Presynaptic neurotoxin</keyword>
<name>A0A3S3PBT1_9ACAR</name>
<keyword evidence="7" id="KW-0472">Membrane</keyword>
<evidence type="ECO:0000256" key="6">
    <source>
        <dbReference type="ARBA" id="ARBA00023043"/>
    </source>
</evidence>
<evidence type="ECO:0000313" key="10">
    <source>
        <dbReference type="Proteomes" id="UP000285301"/>
    </source>
</evidence>
<keyword evidence="6 8" id="KW-0040">ANK repeat</keyword>
<dbReference type="Pfam" id="PF12796">
    <property type="entry name" value="Ank_2"/>
    <property type="match status" value="1"/>
</dbReference>
<dbReference type="Gene3D" id="1.25.40.20">
    <property type="entry name" value="Ankyrin repeat-containing domain"/>
    <property type="match status" value="1"/>
</dbReference>
<dbReference type="InterPro" id="IPR036770">
    <property type="entry name" value="Ankyrin_rpt-contain_sf"/>
</dbReference>
<protein>
    <submittedName>
        <fullName evidence="9">Ankyrin repeat domain-containing protein 33B-like isoform 3</fullName>
    </submittedName>
</protein>
<comment type="subcellular location">
    <subcellularLocation>
        <location evidence="1">Target cell membrane</location>
    </subcellularLocation>
</comment>
<dbReference type="GO" id="GO:0044231">
    <property type="term" value="C:host cell presynaptic membrane"/>
    <property type="evidence" value="ECO:0007669"/>
    <property type="project" value="UniProtKB-KW"/>
</dbReference>
<comment type="caution">
    <text evidence="9">The sequence shown here is derived from an EMBL/GenBank/DDBJ whole genome shotgun (WGS) entry which is preliminary data.</text>
</comment>
<gene>
    <name evidence="9" type="ORF">B4U79_16892</name>
</gene>
<keyword evidence="7" id="KW-1053">Target membrane</keyword>
<keyword evidence="4" id="KW-0677">Repeat</keyword>
<dbReference type="PROSITE" id="PS50088">
    <property type="entry name" value="ANK_REPEAT"/>
    <property type="match status" value="1"/>
</dbReference>
<dbReference type="InterPro" id="IPR002110">
    <property type="entry name" value="Ankyrin_rpt"/>
</dbReference>
<evidence type="ECO:0000256" key="5">
    <source>
        <dbReference type="ARBA" id="ARBA00023028"/>
    </source>
</evidence>
<keyword evidence="2" id="KW-0268">Exocytosis</keyword>
<keyword evidence="5" id="KW-0528">Neurotoxin</keyword>
<evidence type="ECO:0000256" key="3">
    <source>
        <dbReference type="ARBA" id="ARBA00022537"/>
    </source>
</evidence>
<accession>A0A3S3PBT1</accession>
<evidence type="ECO:0000256" key="8">
    <source>
        <dbReference type="PROSITE-ProRule" id="PRU00023"/>
    </source>
</evidence>
<keyword evidence="3" id="KW-1052">Target cell membrane</keyword>
<evidence type="ECO:0000256" key="7">
    <source>
        <dbReference type="ARBA" id="ARBA00023298"/>
    </source>
</evidence>